<comment type="caution">
    <text evidence="1">The sequence shown here is derived from an EMBL/GenBank/DDBJ whole genome shotgun (WGS) entry which is preliminary data.</text>
</comment>
<sequence>MIEFKPEGVTPSMKLAAWHKVCLELIAHSVRSRFETWCVREFLRMLIQEEDVKMVKDIKVVKKGELTGTTGKKAERMLLIFAAWTEAFAVGRVRCCFAGRLLL</sequence>
<reference evidence="1 2" key="1">
    <citation type="submission" date="2019-05" db="EMBL/GenBank/DDBJ databases">
        <title>Mikania micrantha, genome provides insights into the molecular mechanism of rapid growth.</title>
        <authorList>
            <person name="Liu B."/>
        </authorList>
    </citation>
    <scope>NUCLEOTIDE SEQUENCE [LARGE SCALE GENOMIC DNA]</scope>
    <source>
        <strain evidence="1">NLD-2019</strain>
        <tissue evidence="1">Leaf</tissue>
    </source>
</reference>
<accession>A0A5N6PU01</accession>
<evidence type="ECO:0000313" key="1">
    <source>
        <dbReference type="EMBL" id="KAD7117029.1"/>
    </source>
</evidence>
<evidence type="ECO:0000313" key="2">
    <source>
        <dbReference type="Proteomes" id="UP000326396"/>
    </source>
</evidence>
<dbReference type="AlphaFoldDB" id="A0A5N6PU01"/>
<organism evidence="1 2">
    <name type="scientific">Mikania micrantha</name>
    <name type="common">bitter vine</name>
    <dbReference type="NCBI Taxonomy" id="192012"/>
    <lineage>
        <taxon>Eukaryota</taxon>
        <taxon>Viridiplantae</taxon>
        <taxon>Streptophyta</taxon>
        <taxon>Embryophyta</taxon>
        <taxon>Tracheophyta</taxon>
        <taxon>Spermatophyta</taxon>
        <taxon>Magnoliopsida</taxon>
        <taxon>eudicotyledons</taxon>
        <taxon>Gunneridae</taxon>
        <taxon>Pentapetalae</taxon>
        <taxon>asterids</taxon>
        <taxon>campanulids</taxon>
        <taxon>Asterales</taxon>
        <taxon>Asteraceae</taxon>
        <taxon>Asteroideae</taxon>
        <taxon>Heliantheae alliance</taxon>
        <taxon>Eupatorieae</taxon>
        <taxon>Mikania</taxon>
    </lineage>
</organism>
<gene>
    <name evidence="1" type="ORF">E3N88_04297</name>
</gene>
<dbReference type="EMBL" id="SZYD01000002">
    <property type="protein sequence ID" value="KAD7117029.1"/>
    <property type="molecule type" value="Genomic_DNA"/>
</dbReference>
<proteinExistence type="predicted"/>
<keyword evidence="2" id="KW-1185">Reference proteome</keyword>
<protein>
    <submittedName>
        <fullName evidence="1">Uncharacterized protein</fullName>
    </submittedName>
</protein>
<dbReference type="Proteomes" id="UP000326396">
    <property type="component" value="Linkage Group LG10"/>
</dbReference>
<name>A0A5N6PU01_9ASTR</name>